<proteinExistence type="predicted"/>
<reference evidence="1 2" key="1">
    <citation type="journal article" date="2019" name="Sci. Rep.">
        <title>Orb-weaving spider Araneus ventricosus genome elucidates the spidroin gene catalogue.</title>
        <authorList>
            <person name="Kono N."/>
            <person name="Nakamura H."/>
            <person name="Ohtoshi R."/>
            <person name="Moran D.A.P."/>
            <person name="Shinohara A."/>
            <person name="Yoshida Y."/>
            <person name="Fujiwara M."/>
            <person name="Mori M."/>
            <person name="Tomita M."/>
            <person name="Arakawa K."/>
        </authorList>
    </citation>
    <scope>NUCLEOTIDE SEQUENCE [LARGE SCALE GENOMIC DNA]</scope>
</reference>
<name>A0A4Y2N397_ARAVE</name>
<keyword evidence="2" id="KW-1185">Reference proteome</keyword>
<dbReference type="AlphaFoldDB" id="A0A4Y2N397"/>
<protein>
    <submittedName>
        <fullName evidence="1">Uncharacterized protein</fullName>
    </submittedName>
</protein>
<accession>A0A4Y2N397</accession>
<gene>
    <name evidence="1" type="ORF">AVEN_222398_1</name>
</gene>
<evidence type="ECO:0000313" key="2">
    <source>
        <dbReference type="Proteomes" id="UP000499080"/>
    </source>
</evidence>
<comment type="caution">
    <text evidence="1">The sequence shown here is derived from an EMBL/GenBank/DDBJ whole genome shotgun (WGS) entry which is preliminary data.</text>
</comment>
<dbReference type="Proteomes" id="UP000499080">
    <property type="component" value="Unassembled WGS sequence"/>
</dbReference>
<sequence>MNAVSIPGSEELDVLSPSCIEIVQSERERGRERVLLNGEERIDQGCVIDDRYGTSPSEAGEAINSRFLSAFSLRPGPLRNFISLNPVGKRPTDEKSITLFPLLIRKTWLVIIVIINRISS</sequence>
<organism evidence="1 2">
    <name type="scientific">Araneus ventricosus</name>
    <name type="common">Orbweaver spider</name>
    <name type="synonym">Epeira ventricosa</name>
    <dbReference type="NCBI Taxonomy" id="182803"/>
    <lineage>
        <taxon>Eukaryota</taxon>
        <taxon>Metazoa</taxon>
        <taxon>Ecdysozoa</taxon>
        <taxon>Arthropoda</taxon>
        <taxon>Chelicerata</taxon>
        <taxon>Arachnida</taxon>
        <taxon>Araneae</taxon>
        <taxon>Araneomorphae</taxon>
        <taxon>Entelegynae</taxon>
        <taxon>Araneoidea</taxon>
        <taxon>Araneidae</taxon>
        <taxon>Araneus</taxon>
    </lineage>
</organism>
<evidence type="ECO:0000313" key="1">
    <source>
        <dbReference type="EMBL" id="GBN33362.1"/>
    </source>
</evidence>
<dbReference type="EMBL" id="BGPR01008367">
    <property type="protein sequence ID" value="GBN33362.1"/>
    <property type="molecule type" value="Genomic_DNA"/>
</dbReference>